<sequence>MMPTGFRLRHIQQRPTPTPRESIVCRLVPLMD</sequence>
<dbReference type="EMBL" id="CAAALY010047068">
    <property type="protein sequence ID" value="VEL20567.1"/>
    <property type="molecule type" value="Genomic_DNA"/>
</dbReference>
<dbReference type="AlphaFoldDB" id="A0A448WUH5"/>
<proteinExistence type="predicted"/>
<name>A0A448WUH5_9PLAT</name>
<comment type="caution">
    <text evidence="1">The sequence shown here is derived from an EMBL/GenBank/DDBJ whole genome shotgun (WGS) entry which is preliminary data.</text>
</comment>
<keyword evidence="2" id="KW-1185">Reference proteome</keyword>
<evidence type="ECO:0000313" key="2">
    <source>
        <dbReference type="Proteomes" id="UP000784294"/>
    </source>
</evidence>
<protein>
    <submittedName>
        <fullName evidence="1">Uncharacterized protein</fullName>
    </submittedName>
</protein>
<evidence type="ECO:0000313" key="1">
    <source>
        <dbReference type="EMBL" id="VEL20567.1"/>
    </source>
</evidence>
<dbReference type="Proteomes" id="UP000784294">
    <property type="component" value="Unassembled WGS sequence"/>
</dbReference>
<gene>
    <name evidence="1" type="ORF">PXEA_LOCUS14007</name>
</gene>
<reference evidence="1" key="1">
    <citation type="submission" date="2018-11" db="EMBL/GenBank/DDBJ databases">
        <authorList>
            <consortium name="Pathogen Informatics"/>
        </authorList>
    </citation>
    <scope>NUCLEOTIDE SEQUENCE</scope>
</reference>
<organism evidence="1 2">
    <name type="scientific">Protopolystoma xenopodis</name>
    <dbReference type="NCBI Taxonomy" id="117903"/>
    <lineage>
        <taxon>Eukaryota</taxon>
        <taxon>Metazoa</taxon>
        <taxon>Spiralia</taxon>
        <taxon>Lophotrochozoa</taxon>
        <taxon>Platyhelminthes</taxon>
        <taxon>Monogenea</taxon>
        <taxon>Polyopisthocotylea</taxon>
        <taxon>Polystomatidea</taxon>
        <taxon>Polystomatidae</taxon>
        <taxon>Protopolystoma</taxon>
    </lineage>
</organism>
<accession>A0A448WUH5</accession>